<dbReference type="Proteomes" id="UP000276133">
    <property type="component" value="Unassembled WGS sequence"/>
</dbReference>
<evidence type="ECO:0000256" key="1">
    <source>
        <dbReference type="SAM" id="MobiDB-lite"/>
    </source>
</evidence>
<name>A0A3M7STR2_BRAPC</name>
<keyword evidence="3" id="KW-1185">Reference proteome</keyword>
<dbReference type="OrthoDB" id="6104117at2759"/>
<sequence>SEVRTQLPPHLSAYRHVAKEINATTSGILLLETPHITTKVAPAQLMMGYSRTSGFPQLSAPACDLSGNQAAHRFAQENDRKAKEVMKREYNARMRVQQSELKVGDLVLLKLQRVCKTTPEWDPEPYVITERKGSSRRRDTGSPAGSNRDGRQLEAEDVPRRDPGAAAQSRAAHESAGGSQQSSSGCGRGSAHGSKPAHAPDANTEAGQAFGSSRGEDVMRTSLCMYSVRFAVACTRLNQ</sequence>
<evidence type="ECO:0008006" key="4">
    <source>
        <dbReference type="Google" id="ProtNLM"/>
    </source>
</evidence>
<feature type="non-terminal residue" evidence="2">
    <location>
        <position position="1"/>
    </location>
</feature>
<accession>A0A3M7STR2</accession>
<dbReference type="AlphaFoldDB" id="A0A3M7STR2"/>
<comment type="caution">
    <text evidence="2">The sequence shown here is derived from an EMBL/GenBank/DDBJ whole genome shotgun (WGS) entry which is preliminary data.</text>
</comment>
<organism evidence="2 3">
    <name type="scientific">Brachionus plicatilis</name>
    <name type="common">Marine rotifer</name>
    <name type="synonym">Brachionus muelleri</name>
    <dbReference type="NCBI Taxonomy" id="10195"/>
    <lineage>
        <taxon>Eukaryota</taxon>
        <taxon>Metazoa</taxon>
        <taxon>Spiralia</taxon>
        <taxon>Gnathifera</taxon>
        <taxon>Rotifera</taxon>
        <taxon>Eurotatoria</taxon>
        <taxon>Monogononta</taxon>
        <taxon>Pseudotrocha</taxon>
        <taxon>Ploima</taxon>
        <taxon>Brachionidae</taxon>
        <taxon>Brachionus</taxon>
    </lineage>
</organism>
<feature type="compositionally biased region" description="Low complexity" evidence="1">
    <location>
        <begin position="165"/>
        <end position="191"/>
    </location>
</feature>
<feature type="compositionally biased region" description="Basic and acidic residues" evidence="1">
    <location>
        <begin position="148"/>
        <end position="163"/>
    </location>
</feature>
<feature type="region of interest" description="Disordered" evidence="1">
    <location>
        <begin position="124"/>
        <end position="214"/>
    </location>
</feature>
<proteinExistence type="predicted"/>
<feature type="compositionally biased region" description="Basic and acidic residues" evidence="1">
    <location>
        <begin position="129"/>
        <end position="140"/>
    </location>
</feature>
<reference evidence="2 3" key="1">
    <citation type="journal article" date="2018" name="Sci. Rep.">
        <title>Genomic signatures of local adaptation to the degree of environmental predictability in rotifers.</title>
        <authorList>
            <person name="Franch-Gras L."/>
            <person name="Hahn C."/>
            <person name="Garcia-Roger E.M."/>
            <person name="Carmona M.J."/>
            <person name="Serra M."/>
            <person name="Gomez A."/>
        </authorList>
    </citation>
    <scope>NUCLEOTIDE SEQUENCE [LARGE SCALE GENOMIC DNA]</scope>
    <source>
        <strain evidence="2">HYR1</strain>
    </source>
</reference>
<dbReference type="EMBL" id="REGN01000790">
    <property type="protein sequence ID" value="RNA39099.1"/>
    <property type="molecule type" value="Genomic_DNA"/>
</dbReference>
<protein>
    <recommendedName>
        <fullName evidence="4">Retrovirus-related Pol poly from transposon</fullName>
    </recommendedName>
</protein>
<evidence type="ECO:0000313" key="3">
    <source>
        <dbReference type="Proteomes" id="UP000276133"/>
    </source>
</evidence>
<gene>
    <name evidence="2" type="ORF">BpHYR1_043483</name>
</gene>
<evidence type="ECO:0000313" key="2">
    <source>
        <dbReference type="EMBL" id="RNA39099.1"/>
    </source>
</evidence>